<dbReference type="AlphaFoldDB" id="A0A182VUA3"/>
<feature type="compositionally biased region" description="Basic residues" evidence="1">
    <location>
        <begin position="238"/>
        <end position="249"/>
    </location>
</feature>
<dbReference type="Proteomes" id="UP000075920">
    <property type="component" value="Unassembled WGS sequence"/>
</dbReference>
<feature type="region of interest" description="Disordered" evidence="1">
    <location>
        <begin position="205"/>
        <end position="249"/>
    </location>
</feature>
<dbReference type="VEuPathDB" id="VectorBase:AMIN001646"/>
<proteinExistence type="predicted"/>
<evidence type="ECO:0000256" key="1">
    <source>
        <dbReference type="SAM" id="MobiDB-lite"/>
    </source>
</evidence>
<feature type="compositionally biased region" description="Low complexity" evidence="1">
    <location>
        <begin position="109"/>
        <end position="140"/>
    </location>
</feature>
<evidence type="ECO:0000313" key="3">
    <source>
        <dbReference type="EnsemblMetazoa" id="AMIN001646-PA"/>
    </source>
</evidence>
<reference evidence="3" key="2">
    <citation type="submission" date="2020-05" db="UniProtKB">
        <authorList>
            <consortium name="EnsemblMetazoa"/>
        </authorList>
    </citation>
    <scope>IDENTIFICATION</scope>
    <source>
        <strain evidence="3">MINIMUS1</strain>
    </source>
</reference>
<keyword evidence="2" id="KW-0732">Signal</keyword>
<evidence type="ECO:0000256" key="2">
    <source>
        <dbReference type="SAM" id="SignalP"/>
    </source>
</evidence>
<dbReference type="EnsemblMetazoa" id="AMIN001646-RA">
    <property type="protein sequence ID" value="AMIN001646-PA"/>
    <property type="gene ID" value="AMIN001646"/>
</dbReference>
<evidence type="ECO:0000313" key="4">
    <source>
        <dbReference type="Proteomes" id="UP000075920"/>
    </source>
</evidence>
<keyword evidence="4" id="KW-1185">Reference proteome</keyword>
<organism evidence="3 4">
    <name type="scientific">Anopheles minimus</name>
    <dbReference type="NCBI Taxonomy" id="112268"/>
    <lineage>
        <taxon>Eukaryota</taxon>
        <taxon>Metazoa</taxon>
        <taxon>Ecdysozoa</taxon>
        <taxon>Arthropoda</taxon>
        <taxon>Hexapoda</taxon>
        <taxon>Insecta</taxon>
        <taxon>Pterygota</taxon>
        <taxon>Neoptera</taxon>
        <taxon>Endopterygota</taxon>
        <taxon>Diptera</taxon>
        <taxon>Nematocera</taxon>
        <taxon>Culicoidea</taxon>
        <taxon>Culicidae</taxon>
        <taxon>Anophelinae</taxon>
        <taxon>Anopheles</taxon>
    </lineage>
</organism>
<accession>A0A182VUA3</accession>
<name>A0A182VUA3_9DIPT</name>
<feature type="signal peptide" evidence="2">
    <location>
        <begin position="1"/>
        <end position="26"/>
    </location>
</feature>
<feature type="chain" id="PRO_5008140365" evidence="2">
    <location>
        <begin position="27"/>
        <end position="268"/>
    </location>
</feature>
<feature type="region of interest" description="Disordered" evidence="1">
    <location>
        <begin position="100"/>
        <end position="140"/>
    </location>
</feature>
<sequence>MAKRRSDRTVALSLLLVLITVVRIDSLPISSFLDDDSDYDDSFENEYDLVFDQRQNGTANVHVSVDGVMLALPAPEMSPSASLAGATLLDLFASQLAAGGGSEGDSSEESYGSISSGSASSAGASSSTSSTTSSTTTTTTVAPASDVSFASDFPYQALPANLPASLLGQGLSFFFNQKRAEIPFRLNTAHETTKQTIPILITNVDKTPATRDSGSAESNEDSRELAEPAPQQTPKQPAGKKKRKHKRKYKVRVANLLRPLLKRTVLVQ</sequence>
<protein>
    <submittedName>
        <fullName evidence="3">Uncharacterized protein</fullName>
    </submittedName>
</protein>
<reference evidence="4" key="1">
    <citation type="submission" date="2013-03" db="EMBL/GenBank/DDBJ databases">
        <title>The Genome Sequence of Anopheles minimus MINIMUS1.</title>
        <authorList>
            <consortium name="The Broad Institute Genomics Platform"/>
            <person name="Neafsey D.E."/>
            <person name="Walton C."/>
            <person name="Walker B."/>
            <person name="Young S.K."/>
            <person name="Zeng Q."/>
            <person name="Gargeya S."/>
            <person name="Fitzgerald M."/>
            <person name="Haas B."/>
            <person name="Abouelleil A."/>
            <person name="Allen A.W."/>
            <person name="Alvarado L."/>
            <person name="Arachchi H.M."/>
            <person name="Berlin A.M."/>
            <person name="Chapman S.B."/>
            <person name="Gainer-Dewar J."/>
            <person name="Goldberg J."/>
            <person name="Griggs A."/>
            <person name="Gujja S."/>
            <person name="Hansen M."/>
            <person name="Howarth C."/>
            <person name="Imamovic A."/>
            <person name="Ireland A."/>
            <person name="Larimer J."/>
            <person name="McCowan C."/>
            <person name="Murphy C."/>
            <person name="Pearson M."/>
            <person name="Poon T.W."/>
            <person name="Priest M."/>
            <person name="Roberts A."/>
            <person name="Saif S."/>
            <person name="Shea T."/>
            <person name="Sisk P."/>
            <person name="Sykes S."/>
            <person name="Wortman J."/>
            <person name="Nusbaum C."/>
            <person name="Birren B."/>
        </authorList>
    </citation>
    <scope>NUCLEOTIDE SEQUENCE [LARGE SCALE GENOMIC DNA]</scope>
    <source>
        <strain evidence="4">MINIMUS1</strain>
    </source>
</reference>